<sequence length="472" mass="53845">MTCFRVTRASQDQQLPLAVGLKNNTVQLVDSRGKLWSVAKYVICEDGRGSTARSREQLCEEYLECFRDRINAFNISTVADYEKVSWPHYVELIWLHGACQAVRIYRPELYAQFHSRDNKDYPQFNPEMDSVDATSMFRPHTLKFGEHAFLTAKYPWTILVAPAEDINNMDCFCPIAPFQDVPAGAQQFQGMPMQYHSHSNRSSIDQNTQLQVQSYAAIQFQSVPQLPEFKHAKTVYPTPEGSQHSKTTSGSYDSGIKKFPRLSQEKKLLDIQDAIESAQHDDNACLPVGSSSQVLDHMNCAVKLKLNEDITDKEVLDTVHAGAIYSMRRVPVENQMSVVEIVFMTHQGAQKYVDMTRRCEDILIRNQRIVAVWSNNRVELDENRRVSRVIKVTGPIRGPNLTRCIYLVKQCCWVDIIHQQAVIADKNREIVIEFGSYAGQAEVVYATLLSNHEFAGHKIEFMRDPCDVPEED</sequence>
<dbReference type="OrthoDB" id="3532928at2759"/>
<organism evidence="2 3">
    <name type="scientific">Monilinia laxa</name>
    <name type="common">Brown rot fungus</name>
    <name type="synonym">Sclerotinia laxa</name>
    <dbReference type="NCBI Taxonomy" id="61186"/>
    <lineage>
        <taxon>Eukaryota</taxon>
        <taxon>Fungi</taxon>
        <taxon>Dikarya</taxon>
        <taxon>Ascomycota</taxon>
        <taxon>Pezizomycotina</taxon>
        <taxon>Leotiomycetes</taxon>
        <taxon>Helotiales</taxon>
        <taxon>Sclerotiniaceae</taxon>
        <taxon>Monilinia</taxon>
    </lineage>
</organism>
<evidence type="ECO:0000313" key="2">
    <source>
        <dbReference type="EMBL" id="KAB8290038.1"/>
    </source>
</evidence>
<feature type="compositionally biased region" description="Polar residues" evidence="1">
    <location>
        <begin position="240"/>
        <end position="252"/>
    </location>
</feature>
<evidence type="ECO:0000313" key="3">
    <source>
        <dbReference type="Proteomes" id="UP000326757"/>
    </source>
</evidence>
<dbReference type="AlphaFoldDB" id="A0A5N6JP61"/>
<protein>
    <submittedName>
        <fullName evidence="2">Uncharacterized protein</fullName>
    </submittedName>
</protein>
<feature type="region of interest" description="Disordered" evidence="1">
    <location>
        <begin position="235"/>
        <end position="256"/>
    </location>
</feature>
<keyword evidence="3" id="KW-1185">Reference proteome</keyword>
<comment type="caution">
    <text evidence="2">The sequence shown here is derived from an EMBL/GenBank/DDBJ whole genome shotgun (WGS) entry which is preliminary data.</text>
</comment>
<accession>A0A5N6JP61</accession>
<proteinExistence type="predicted"/>
<dbReference type="EMBL" id="VIGI01000019">
    <property type="protein sequence ID" value="KAB8290038.1"/>
    <property type="molecule type" value="Genomic_DNA"/>
</dbReference>
<gene>
    <name evidence="2" type="ORF">EYC80_010364</name>
</gene>
<reference evidence="2 3" key="1">
    <citation type="submission" date="2019-06" db="EMBL/GenBank/DDBJ databases">
        <title>Genome Sequence of the Brown Rot Fungal Pathogen Monilinia laxa.</title>
        <authorList>
            <person name="De Miccolis Angelini R.M."/>
            <person name="Landi L."/>
            <person name="Abate D."/>
            <person name="Pollastro S."/>
            <person name="Romanazzi G."/>
            <person name="Faretra F."/>
        </authorList>
    </citation>
    <scope>NUCLEOTIDE SEQUENCE [LARGE SCALE GENOMIC DNA]</scope>
    <source>
        <strain evidence="2 3">Mlax316</strain>
    </source>
</reference>
<dbReference type="Proteomes" id="UP000326757">
    <property type="component" value="Unassembled WGS sequence"/>
</dbReference>
<name>A0A5N6JP61_MONLA</name>
<evidence type="ECO:0000256" key="1">
    <source>
        <dbReference type="SAM" id="MobiDB-lite"/>
    </source>
</evidence>